<protein>
    <submittedName>
        <fullName evidence="8">DNA repair metallo-beta-lactamase-domain-containing protein</fullName>
    </submittedName>
</protein>
<dbReference type="Gene3D" id="3.60.15.10">
    <property type="entry name" value="Ribonuclease Z/Hydroxyacylglutathione hydrolase-like"/>
    <property type="match status" value="1"/>
</dbReference>
<name>A0A1Y2G2E0_9BASI</name>
<dbReference type="GO" id="GO:0035312">
    <property type="term" value="F:5'-3' DNA exonuclease activity"/>
    <property type="evidence" value="ECO:0007669"/>
    <property type="project" value="TreeGrafter"/>
</dbReference>
<gene>
    <name evidence="8" type="ORF">BCR35DRAFT_286491</name>
</gene>
<dbReference type="PANTHER" id="PTHR23240:SF6">
    <property type="entry name" value="DNA CROSS-LINK REPAIR 1A PROTEIN"/>
    <property type="match status" value="1"/>
</dbReference>
<dbReference type="PANTHER" id="PTHR23240">
    <property type="entry name" value="DNA CROSS-LINK REPAIR PROTEIN PSO2/SNM1-RELATED"/>
    <property type="match status" value="1"/>
</dbReference>
<comment type="subcellular location">
    <subcellularLocation>
        <location evidence="1">Nucleus</location>
    </subcellularLocation>
</comment>
<feature type="compositionally biased region" description="Basic residues" evidence="6">
    <location>
        <begin position="51"/>
        <end position="60"/>
    </location>
</feature>
<evidence type="ECO:0000259" key="7">
    <source>
        <dbReference type="Pfam" id="PF07522"/>
    </source>
</evidence>
<feature type="compositionally biased region" description="Low complexity" evidence="6">
    <location>
        <begin position="318"/>
        <end position="329"/>
    </location>
</feature>
<dbReference type="GO" id="GO:0005634">
    <property type="term" value="C:nucleus"/>
    <property type="evidence" value="ECO:0007669"/>
    <property type="project" value="UniProtKB-SubCell"/>
</dbReference>
<keyword evidence="9" id="KW-1185">Reference proteome</keyword>
<dbReference type="AlphaFoldDB" id="A0A1Y2G2E0"/>
<dbReference type="CDD" id="cd16273">
    <property type="entry name" value="SNM1A-1C-like_MBL-fold"/>
    <property type="match status" value="1"/>
</dbReference>
<reference evidence="8 9" key="1">
    <citation type="submission" date="2016-07" db="EMBL/GenBank/DDBJ databases">
        <title>Pervasive Adenine N6-methylation of Active Genes in Fungi.</title>
        <authorList>
            <consortium name="DOE Joint Genome Institute"/>
            <person name="Mondo S.J."/>
            <person name="Dannebaum R.O."/>
            <person name="Kuo R.C."/>
            <person name="Labutti K."/>
            <person name="Haridas S."/>
            <person name="Kuo A."/>
            <person name="Salamov A."/>
            <person name="Ahrendt S.R."/>
            <person name="Lipzen A."/>
            <person name="Sullivan W."/>
            <person name="Andreopoulos W.B."/>
            <person name="Clum A."/>
            <person name="Lindquist E."/>
            <person name="Daum C."/>
            <person name="Ramamoorthy G.K."/>
            <person name="Gryganskyi A."/>
            <person name="Culley D."/>
            <person name="Magnuson J.K."/>
            <person name="James T.Y."/>
            <person name="O'Malley M.A."/>
            <person name="Stajich J.E."/>
            <person name="Spatafora J.W."/>
            <person name="Visel A."/>
            <person name="Grigoriev I.V."/>
        </authorList>
    </citation>
    <scope>NUCLEOTIDE SEQUENCE [LARGE SCALE GENOMIC DNA]</scope>
    <source>
        <strain evidence="8 9">62-1032</strain>
    </source>
</reference>
<sequence>MAPSSNKGKRKPPTLDTFFSPPSTTATPARSASRSSNKLNSRSPTKSTATKPKKVVKRKKVELIHVDTDDSDIEILEPKPKLPRLDASPVATASQPVDNKGKGKQKAVEQDEEMLPPVKQEQTPVEQTPTGDLDVAMDDGVGASATADRVQGNGAVAIEGVESGTPFADSSRSEAGEGSQWEDDEAVLLDDGPSEGPEGEQNPLFRAETPDEEALLEDEWGEEPPMEVASEDDGEFEVPPVGDEDDDDDVVVQGSSKDLDPPFKDDPVCPVCDLVLSSLPESKRQAHVNICLDGPKSIAGGFFAPISSLFRSRTPVAASAPAPSTSKSKSTSDKKPSLPAKSSSTDKTPRRPLSYLPSFGMPSGGPSLPNAFTALMTGHVENKQWKEAEEADKRKGRVPKGETKAVPFYKWIEGMEITVDAFRYNKIEGCKGYFLSHAHSDHYQNLSSTWSHGPIYCSLTTANLIKLKLNVKDEYLKVLPMNKTVKVEGIDVTLIDANHCPGSVIFLFEGPHTDPKSAFSKNPKRIFRYLHCGDFRASPNHLTHPAMIGKRIDAVYLDTTYLDAKYCFPAQELVVSACAQLVRERVLEGDEEALGRTGGEEQVRQVGMMKGWLKEGKEQAKKEEEDAETERLLLEMEMGEEGEGAGTVKKEEEKPDVKPRRKEKLLVMVGTYSIGKERIVKGIAQALETKIYCDDKKLAILKAQDDPELHSLITRNPLEAQVHVCWLQEIKQEALADYLGKYSAGRMEGGFTKCIGLRPTGWTYRGEGKSFEKTPSIAKIIEREKTRKFSPAGMYPQRDSTSTCLAYGVPYSEHSSFYELTCFALSLDYGKIIPTVNVHTAASRDKMKEWMTRWMQEKKRRATAKIPLMVPHRASTYW</sequence>
<dbReference type="FunCoup" id="A0A1Y2G2E0">
    <property type="interactions" value="332"/>
</dbReference>
<evidence type="ECO:0000256" key="1">
    <source>
        <dbReference type="ARBA" id="ARBA00004123"/>
    </source>
</evidence>
<dbReference type="Proteomes" id="UP000193467">
    <property type="component" value="Unassembled WGS sequence"/>
</dbReference>
<dbReference type="Pfam" id="PF07522">
    <property type="entry name" value="DRMBL"/>
    <property type="match status" value="1"/>
</dbReference>
<feature type="domain" description="DNA repair metallo-beta-lactamase" evidence="7">
    <location>
        <begin position="707"/>
        <end position="839"/>
    </location>
</feature>
<keyword evidence="3" id="KW-0227">DNA damage</keyword>
<feature type="compositionally biased region" description="Polar residues" evidence="6">
    <location>
        <begin position="120"/>
        <end position="130"/>
    </location>
</feature>
<evidence type="ECO:0000313" key="9">
    <source>
        <dbReference type="Proteomes" id="UP000193467"/>
    </source>
</evidence>
<keyword evidence="5" id="KW-0539">Nucleus</keyword>
<evidence type="ECO:0000256" key="3">
    <source>
        <dbReference type="ARBA" id="ARBA00022763"/>
    </source>
</evidence>
<feature type="region of interest" description="Disordered" evidence="6">
    <location>
        <begin position="318"/>
        <end position="362"/>
    </location>
</feature>
<feature type="compositionally biased region" description="Acidic residues" evidence="6">
    <location>
        <begin position="210"/>
        <end position="250"/>
    </location>
</feature>
<dbReference type="OrthoDB" id="262529at2759"/>
<feature type="compositionally biased region" description="Low complexity" evidence="6">
    <location>
        <begin position="20"/>
        <end position="36"/>
    </location>
</feature>
<dbReference type="GO" id="GO:0003684">
    <property type="term" value="F:damaged DNA binding"/>
    <property type="evidence" value="ECO:0007669"/>
    <property type="project" value="TreeGrafter"/>
</dbReference>
<comment type="similarity">
    <text evidence="2">Belongs to the DNA repair metallo-beta-lactamase (DRMBL) family.</text>
</comment>
<dbReference type="InterPro" id="IPR011084">
    <property type="entry name" value="DRMBL"/>
</dbReference>
<dbReference type="GO" id="GO:0036297">
    <property type="term" value="P:interstrand cross-link repair"/>
    <property type="evidence" value="ECO:0007669"/>
    <property type="project" value="TreeGrafter"/>
</dbReference>
<dbReference type="GO" id="GO:0006303">
    <property type="term" value="P:double-strand break repair via nonhomologous end joining"/>
    <property type="evidence" value="ECO:0007669"/>
    <property type="project" value="TreeGrafter"/>
</dbReference>
<evidence type="ECO:0000256" key="2">
    <source>
        <dbReference type="ARBA" id="ARBA00010304"/>
    </source>
</evidence>
<accession>A0A1Y2G2E0</accession>
<feature type="region of interest" description="Disordered" evidence="6">
    <location>
        <begin position="1"/>
        <end position="267"/>
    </location>
</feature>
<feature type="compositionally biased region" description="Basic and acidic residues" evidence="6">
    <location>
        <begin position="257"/>
        <end position="267"/>
    </location>
</feature>
<dbReference type="EMBL" id="MCGR01000002">
    <property type="protein sequence ID" value="ORY91549.1"/>
    <property type="molecule type" value="Genomic_DNA"/>
</dbReference>
<evidence type="ECO:0000256" key="6">
    <source>
        <dbReference type="SAM" id="MobiDB-lite"/>
    </source>
</evidence>
<evidence type="ECO:0000313" key="8">
    <source>
        <dbReference type="EMBL" id="ORY91549.1"/>
    </source>
</evidence>
<proteinExistence type="inferred from homology"/>
<evidence type="ECO:0000256" key="5">
    <source>
        <dbReference type="ARBA" id="ARBA00023242"/>
    </source>
</evidence>
<dbReference type="InParanoid" id="A0A1Y2G2E0"/>
<dbReference type="STRING" id="106004.A0A1Y2G2E0"/>
<dbReference type="InterPro" id="IPR036866">
    <property type="entry name" value="RibonucZ/Hydroxyglut_hydro"/>
</dbReference>
<dbReference type="SUPFAM" id="SSF56281">
    <property type="entry name" value="Metallo-hydrolase/oxidoreductase"/>
    <property type="match status" value="1"/>
</dbReference>
<keyword evidence="4" id="KW-0234">DNA repair</keyword>
<dbReference type="Gene3D" id="3.40.50.12650">
    <property type="match status" value="1"/>
</dbReference>
<comment type="caution">
    <text evidence="8">The sequence shown here is derived from an EMBL/GenBank/DDBJ whole genome shotgun (WGS) entry which is preliminary data.</text>
</comment>
<organism evidence="8 9">
    <name type="scientific">Leucosporidium creatinivorum</name>
    <dbReference type="NCBI Taxonomy" id="106004"/>
    <lineage>
        <taxon>Eukaryota</taxon>
        <taxon>Fungi</taxon>
        <taxon>Dikarya</taxon>
        <taxon>Basidiomycota</taxon>
        <taxon>Pucciniomycotina</taxon>
        <taxon>Microbotryomycetes</taxon>
        <taxon>Leucosporidiales</taxon>
        <taxon>Leucosporidium</taxon>
    </lineage>
</organism>
<evidence type="ECO:0000256" key="4">
    <source>
        <dbReference type="ARBA" id="ARBA00023204"/>
    </source>
</evidence>